<dbReference type="InterPro" id="IPR011051">
    <property type="entry name" value="RmlC_Cupin_sf"/>
</dbReference>
<feature type="domain" description="Sugar 3,4-ketoisomerase QdtA cupin" evidence="1">
    <location>
        <begin position="14"/>
        <end position="132"/>
    </location>
</feature>
<sequence length="151" mass="17615">METDSFKIFNLERHDTKDIADKHVNGELTVIWRDWDNHELVSPKMIYITSVKPNEKKGPHLHTKRNSFFTCIQGKVIFIIKDGAGIYHEIEMSDSNPQLIFIPKNIPASHINVGKITAKILALTDISWKPDSNEMKNVQFDDYEWEKWFNS</sequence>
<dbReference type="Pfam" id="PF05523">
    <property type="entry name" value="FdtA"/>
    <property type="match status" value="1"/>
</dbReference>
<evidence type="ECO:0000259" key="1">
    <source>
        <dbReference type="Pfam" id="PF05523"/>
    </source>
</evidence>
<dbReference type="InterPro" id="IPR008894">
    <property type="entry name" value="QdtA_cupin_dom"/>
</dbReference>
<dbReference type="AlphaFoldDB" id="A0A381ZVU6"/>
<accession>A0A381ZVU6</accession>
<dbReference type="SUPFAM" id="SSF51182">
    <property type="entry name" value="RmlC-like cupins"/>
    <property type="match status" value="1"/>
</dbReference>
<reference evidence="2" key="1">
    <citation type="submission" date="2018-05" db="EMBL/GenBank/DDBJ databases">
        <authorList>
            <person name="Lanie J.A."/>
            <person name="Ng W.-L."/>
            <person name="Kazmierczak K.M."/>
            <person name="Andrzejewski T.M."/>
            <person name="Davidsen T.M."/>
            <person name="Wayne K.J."/>
            <person name="Tettelin H."/>
            <person name="Glass J.I."/>
            <person name="Rusch D."/>
            <person name="Podicherti R."/>
            <person name="Tsui H.-C.T."/>
            <person name="Winkler M.E."/>
        </authorList>
    </citation>
    <scope>NUCLEOTIDE SEQUENCE</scope>
</reference>
<dbReference type="EMBL" id="UINC01022877">
    <property type="protein sequence ID" value="SVA93405.1"/>
    <property type="molecule type" value="Genomic_DNA"/>
</dbReference>
<dbReference type="Gene3D" id="2.60.120.10">
    <property type="entry name" value="Jelly Rolls"/>
    <property type="match status" value="1"/>
</dbReference>
<protein>
    <recommendedName>
        <fullName evidence="1">Sugar 3,4-ketoisomerase QdtA cupin domain-containing protein</fullName>
    </recommendedName>
</protein>
<dbReference type="InterPro" id="IPR014710">
    <property type="entry name" value="RmlC-like_jellyroll"/>
</dbReference>
<proteinExistence type="predicted"/>
<gene>
    <name evidence="2" type="ORF">METZ01_LOCUS146259</name>
</gene>
<name>A0A381ZVU6_9ZZZZ</name>
<organism evidence="2">
    <name type="scientific">marine metagenome</name>
    <dbReference type="NCBI Taxonomy" id="408172"/>
    <lineage>
        <taxon>unclassified sequences</taxon>
        <taxon>metagenomes</taxon>
        <taxon>ecological metagenomes</taxon>
    </lineage>
</organism>
<evidence type="ECO:0000313" key="2">
    <source>
        <dbReference type="EMBL" id="SVA93405.1"/>
    </source>
</evidence>